<evidence type="ECO:0000256" key="1">
    <source>
        <dbReference type="ARBA" id="ARBA00022771"/>
    </source>
</evidence>
<dbReference type="PANTHER" id="PTHR22765">
    <property type="entry name" value="RING FINGER AND PROTEASE ASSOCIATED DOMAIN-CONTAINING"/>
    <property type="match status" value="1"/>
</dbReference>
<dbReference type="SMART" id="SM00184">
    <property type="entry name" value="RING"/>
    <property type="match status" value="1"/>
</dbReference>
<keyword evidence="1 3" id="KW-0863">Zinc-finger</keyword>
<dbReference type="InterPro" id="IPR013083">
    <property type="entry name" value="Znf_RING/FYVE/PHD"/>
</dbReference>
<dbReference type="AlphaFoldDB" id="A0AAV6VWC5"/>
<evidence type="ECO:0000256" key="3">
    <source>
        <dbReference type="PROSITE-ProRule" id="PRU00175"/>
    </source>
</evidence>
<evidence type="ECO:0000313" key="5">
    <source>
        <dbReference type="EMBL" id="KAG8200985.1"/>
    </source>
</evidence>
<organism evidence="5 6">
    <name type="scientific">Oedothorax gibbosus</name>
    <dbReference type="NCBI Taxonomy" id="931172"/>
    <lineage>
        <taxon>Eukaryota</taxon>
        <taxon>Metazoa</taxon>
        <taxon>Ecdysozoa</taxon>
        <taxon>Arthropoda</taxon>
        <taxon>Chelicerata</taxon>
        <taxon>Arachnida</taxon>
        <taxon>Araneae</taxon>
        <taxon>Araneomorphae</taxon>
        <taxon>Entelegynae</taxon>
        <taxon>Araneoidea</taxon>
        <taxon>Linyphiidae</taxon>
        <taxon>Erigoninae</taxon>
        <taxon>Oedothorax</taxon>
    </lineage>
</organism>
<keyword evidence="1 3" id="KW-0479">Metal-binding</keyword>
<dbReference type="GO" id="GO:0006511">
    <property type="term" value="P:ubiquitin-dependent protein catabolic process"/>
    <property type="evidence" value="ECO:0007669"/>
    <property type="project" value="TreeGrafter"/>
</dbReference>
<keyword evidence="2" id="KW-0862">Zinc</keyword>
<evidence type="ECO:0000259" key="4">
    <source>
        <dbReference type="PROSITE" id="PS50089"/>
    </source>
</evidence>
<dbReference type="SUPFAM" id="SSF57850">
    <property type="entry name" value="RING/U-box"/>
    <property type="match status" value="1"/>
</dbReference>
<dbReference type="PROSITE" id="PS50089">
    <property type="entry name" value="ZF_RING_2"/>
    <property type="match status" value="1"/>
</dbReference>
<dbReference type="GO" id="GO:0061630">
    <property type="term" value="F:ubiquitin protein ligase activity"/>
    <property type="evidence" value="ECO:0007669"/>
    <property type="project" value="TreeGrafter"/>
</dbReference>
<dbReference type="Gene3D" id="3.30.40.10">
    <property type="entry name" value="Zinc/RING finger domain, C3HC4 (zinc finger)"/>
    <property type="match status" value="1"/>
</dbReference>
<keyword evidence="6" id="KW-1185">Reference proteome</keyword>
<dbReference type="InterPro" id="IPR001841">
    <property type="entry name" value="Znf_RING"/>
</dbReference>
<comment type="caution">
    <text evidence="5">The sequence shown here is derived from an EMBL/GenBank/DDBJ whole genome shotgun (WGS) entry which is preliminary data.</text>
</comment>
<name>A0AAV6VWC5_9ARAC</name>
<feature type="domain" description="RING-type" evidence="4">
    <location>
        <begin position="61"/>
        <end position="104"/>
    </location>
</feature>
<sequence length="107" mass="11895">MAKSGTLKGKKVAATIKGKPQKTKEIAKSTKSVKKSTTAACKNSTKTDQHSTFQIDDAFLCPICLNTYPRVKATKSLKCGHCFHQICVSKWFLMSRRRKCPVCRQTA</sequence>
<dbReference type="GO" id="GO:0008270">
    <property type="term" value="F:zinc ion binding"/>
    <property type="evidence" value="ECO:0007669"/>
    <property type="project" value="UniProtKB-KW"/>
</dbReference>
<reference evidence="5 6" key="1">
    <citation type="journal article" date="2022" name="Nat. Ecol. Evol.">
        <title>A masculinizing supergene underlies an exaggerated male reproductive morph in a spider.</title>
        <authorList>
            <person name="Hendrickx F."/>
            <person name="De Corte Z."/>
            <person name="Sonet G."/>
            <person name="Van Belleghem S.M."/>
            <person name="Kostlbacher S."/>
            <person name="Vangestel C."/>
        </authorList>
    </citation>
    <scope>NUCLEOTIDE SEQUENCE [LARGE SCALE GENOMIC DNA]</scope>
    <source>
        <strain evidence="5">W744_W776</strain>
    </source>
</reference>
<accession>A0AAV6VWC5</accession>
<dbReference type="Proteomes" id="UP000827092">
    <property type="component" value="Unassembled WGS sequence"/>
</dbReference>
<evidence type="ECO:0000256" key="2">
    <source>
        <dbReference type="ARBA" id="ARBA00022833"/>
    </source>
</evidence>
<dbReference type="InterPro" id="IPR051826">
    <property type="entry name" value="E3_ubiquitin-ligase_domain"/>
</dbReference>
<dbReference type="Pfam" id="PF13639">
    <property type="entry name" value="zf-RING_2"/>
    <property type="match status" value="1"/>
</dbReference>
<protein>
    <recommendedName>
        <fullName evidence="4">RING-type domain-containing protein</fullName>
    </recommendedName>
</protein>
<proteinExistence type="predicted"/>
<dbReference type="EMBL" id="JAFNEN010000010">
    <property type="protein sequence ID" value="KAG8200985.1"/>
    <property type="molecule type" value="Genomic_DNA"/>
</dbReference>
<evidence type="ECO:0000313" key="6">
    <source>
        <dbReference type="Proteomes" id="UP000827092"/>
    </source>
</evidence>
<gene>
    <name evidence="5" type="ORF">JTE90_021449</name>
</gene>